<dbReference type="Proteomes" id="UP000688947">
    <property type="component" value="Unassembled WGS sequence"/>
</dbReference>
<keyword evidence="1" id="KW-1133">Transmembrane helix</keyword>
<comment type="caution">
    <text evidence="3">The sequence shown here is derived from an EMBL/GenBank/DDBJ whole genome shotgun (WGS) entry which is preliminary data.</text>
</comment>
<evidence type="ECO:0000313" key="4">
    <source>
        <dbReference type="Proteomes" id="UP000688947"/>
    </source>
</evidence>
<dbReference type="Proteomes" id="UP000735874">
    <property type="component" value="Unassembled WGS sequence"/>
</dbReference>
<protein>
    <recommendedName>
        <fullName evidence="5">Dolichyl-diphosphooligosaccharide--protein glycosyltransferase subunit 4</fullName>
    </recommendedName>
</protein>
<dbReference type="AlphaFoldDB" id="A0A8T1UPK9"/>
<dbReference type="Pfam" id="PF10215">
    <property type="entry name" value="Ost4"/>
    <property type="match status" value="1"/>
</dbReference>
<dbReference type="EMBL" id="RCMG01000296">
    <property type="protein sequence ID" value="KAG2857283.1"/>
    <property type="molecule type" value="Genomic_DNA"/>
</dbReference>
<name>A0A8T1UPK9_9STRA</name>
<reference evidence="3" key="2">
    <citation type="submission" date="2021-01" db="EMBL/GenBank/DDBJ databases">
        <title>Phytophthora aleatoria, a newly-described species from Pinus radiata is distinct from Phytophthora cactorum isolates based on comparative genomics.</title>
        <authorList>
            <person name="Mcdougal R."/>
            <person name="Panda P."/>
            <person name="Williams N."/>
            <person name="Studholme D.J."/>
        </authorList>
    </citation>
    <scope>NUCLEOTIDE SEQUENCE</scope>
    <source>
        <strain evidence="3">NZFS 3830</strain>
    </source>
</reference>
<evidence type="ECO:0000313" key="3">
    <source>
        <dbReference type="EMBL" id="KAG6967451.1"/>
    </source>
</evidence>
<keyword evidence="1" id="KW-0812">Transmembrane</keyword>
<proteinExistence type="predicted"/>
<reference evidence="2" key="1">
    <citation type="submission" date="2018-10" db="EMBL/GenBank/DDBJ databases">
        <title>Effector identification in a new, highly contiguous assembly of the strawberry crown rot pathogen Phytophthora cactorum.</title>
        <authorList>
            <person name="Armitage A.D."/>
            <person name="Nellist C.F."/>
            <person name="Bates H."/>
            <person name="Vickerstaff R.J."/>
            <person name="Harrison R.J."/>
        </authorList>
    </citation>
    <scope>NUCLEOTIDE SEQUENCE</scope>
    <source>
        <strain evidence="2">15-7</strain>
    </source>
</reference>
<dbReference type="OrthoDB" id="68044at2759"/>
<accession>A0A8T1UPK9</accession>
<dbReference type="EMBL" id="JAENGZ010000143">
    <property type="protein sequence ID" value="KAG6967451.1"/>
    <property type="molecule type" value="Genomic_DNA"/>
</dbReference>
<keyword evidence="1" id="KW-0472">Membrane</keyword>
<organism evidence="3 4">
    <name type="scientific">Phytophthora cactorum</name>
    <dbReference type="NCBI Taxonomy" id="29920"/>
    <lineage>
        <taxon>Eukaryota</taxon>
        <taxon>Sar</taxon>
        <taxon>Stramenopiles</taxon>
        <taxon>Oomycota</taxon>
        <taxon>Peronosporomycetes</taxon>
        <taxon>Peronosporales</taxon>
        <taxon>Peronosporaceae</taxon>
        <taxon>Phytophthora</taxon>
    </lineage>
</organism>
<dbReference type="InterPro" id="IPR018943">
    <property type="entry name" value="Oligosaccaryltransferase"/>
</dbReference>
<gene>
    <name evidence="3" type="ORF">JG687_00004263</name>
    <name evidence="2" type="ORF">PC113_g10826</name>
</gene>
<evidence type="ECO:0000256" key="1">
    <source>
        <dbReference type="SAM" id="Phobius"/>
    </source>
</evidence>
<evidence type="ECO:0008006" key="5">
    <source>
        <dbReference type="Google" id="ProtNLM"/>
    </source>
</evidence>
<evidence type="ECO:0000313" key="2">
    <source>
        <dbReference type="EMBL" id="KAG2857283.1"/>
    </source>
</evidence>
<feature type="transmembrane region" description="Helical" evidence="1">
    <location>
        <begin position="36"/>
        <end position="59"/>
    </location>
</feature>
<dbReference type="VEuPathDB" id="FungiDB:PC110_g2474"/>
<sequence>MCTTWVVPSRYITSATRLTLARYNESGIMNNDEMDAALMVFVNCLGAVIMVSVVGFHYLTAKPKDAEL</sequence>